<keyword evidence="7" id="KW-1185">Reference proteome</keyword>
<proteinExistence type="predicted"/>
<gene>
    <name evidence="6" type="ORF">B0T15DRAFT_485519</name>
</gene>
<comment type="subcellular location">
    <subcellularLocation>
        <location evidence="4">Cytoplasm</location>
    </subcellularLocation>
    <subcellularLocation>
        <location evidence="4">Nucleus</location>
    </subcellularLocation>
</comment>
<reference evidence="6" key="2">
    <citation type="submission" date="2023-06" db="EMBL/GenBank/DDBJ databases">
        <authorList>
            <consortium name="Lawrence Berkeley National Laboratory"/>
            <person name="Mondo S.J."/>
            <person name="Hensen N."/>
            <person name="Bonometti L."/>
            <person name="Westerberg I."/>
            <person name="Brannstrom I.O."/>
            <person name="Guillou S."/>
            <person name="Cros-Aarteil S."/>
            <person name="Calhoun S."/>
            <person name="Haridas S."/>
            <person name="Kuo A."/>
            <person name="Pangilinan J."/>
            <person name="Riley R."/>
            <person name="Labutti K."/>
            <person name="Andreopoulos B."/>
            <person name="Lipzen A."/>
            <person name="Chen C."/>
            <person name="Yanf M."/>
            <person name="Daum C."/>
            <person name="Ng V."/>
            <person name="Clum A."/>
            <person name="Steindorff A."/>
            <person name="Ohm R."/>
            <person name="Martin F."/>
            <person name="Silar P."/>
            <person name="Natvig D."/>
            <person name="Lalanne C."/>
            <person name="Gautier V."/>
            <person name="Ament-Velasquez S.L."/>
            <person name="Kruys A."/>
            <person name="Hutchinson M.I."/>
            <person name="Powell A.J."/>
            <person name="Barry K."/>
            <person name="Miller A.N."/>
            <person name="Grigoriev I.V."/>
            <person name="Debuchy R."/>
            <person name="Gladieux P."/>
            <person name="Thoren M.H."/>
            <person name="Johannesson H."/>
        </authorList>
    </citation>
    <scope>NUCLEOTIDE SEQUENCE</scope>
    <source>
        <strain evidence="6">CBS 333.67</strain>
    </source>
</reference>
<evidence type="ECO:0000256" key="2">
    <source>
        <dbReference type="ARBA" id="ARBA00026247"/>
    </source>
</evidence>
<protein>
    <recommendedName>
        <fullName evidence="2 4">Nuclear transport factor 2</fullName>
        <shortName evidence="4">NTF-2</shortName>
    </recommendedName>
</protein>
<evidence type="ECO:0000256" key="3">
    <source>
        <dbReference type="ARBA" id="ARBA00053082"/>
    </source>
</evidence>
<comment type="function">
    <text evidence="3">Facilitates protein transport into the nucleus. Could be part of a multicomponent system of cytosolic factors that assemble at the pore complex during nuclear import.</text>
</comment>
<dbReference type="Proteomes" id="UP001273166">
    <property type="component" value="Unassembled WGS sequence"/>
</dbReference>
<dbReference type="GeneID" id="87885123"/>
<evidence type="ECO:0000256" key="1">
    <source>
        <dbReference type="ARBA" id="ARBA00022490"/>
    </source>
</evidence>
<keyword evidence="4" id="KW-0539">Nucleus</keyword>
<dbReference type="EMBL" id="JAUDZG010000004">
    <property type="protein sequence ID" value="KAK3306051.1"/>
    <property type="molecule type" value="Genomic_DNA"/>
</dbReference>
<dbReference type="InterPro" id="IPR002075">
    <property type="entry name" value="NTF2_dom"/>
</dbReference>
<organism evidence="6 7">
    <name type="scientific">Chaetomium strumarium</name>
    <dbReference type="NCBI Taxonomy" id="1170767"/>
    <lineage>
        <taxon>Eukaryota</taxon>
        <taxon>Fungi</taxon>
        <taxon>Dikarya</taxon>
        <taxon>Ascomycota</taxon>
        <taxon>Pezizomycotina</taxon>
        <taxon>Sordariomycetes</taxon>
        <taxon>Sordariomycetidae</taxon>
        <taxon>Sordariales</taxon>
        <taxon>Chaetomiaceae</taxon>
        <taxon>Chaetomium</taxon>
    </lineage>
</organism>
<dbReference type="PANTHER" id="PTHR12612">
    <property type="entry name" value="NUCLEAR TRANSPORT FACTOR 2"/>
    <property type="match status" value="1"/>
</dbReference>
<dbReference type="GO" id="GO:0005737">
    <property type="term" value="C:cytoplasm"/>
    <property type="evidence" value="ECO:0007669"/>
    <property type="project" value="UniProtKB-SubCell"/>
</dbReference>
<dbReference type="Pfam" id="PF02136">
    <property type="entry name" value="NTF2"/>
    <property type="match status" value="1"/>
</dbReference>
<evidence type="ECO:0000259" key="5">
    <source>
        <dbReference type="PROSITE" id="PS50177"/>
    </source>
</evidence>
<evidence type="ECO:0000313" key="7">
    <source>
        <dbReference type="Proteomes" id="UP001273166"/>
    </source>
</evidence>
<dbReference type="GO" id="GO:0006606">
    <property type="term" value="P:protein import into nucleus"/>
    <property type="evidence" value="ECO:0007669"/>
    <property type="project" value="UniProtKB-ARBA"/>
</dbReference>
<keyword evidence="1 4" id="KW-0963">Cytoplasm</keyword>
<accession>A0AAJ0GTV6</accession>
<dbReference type="InterPro" id="IPR032710">
    <property type="entry name" value="NTF2-like_dom_sf"/>
</dbReference>
<dbReference type="GO" id="GO:0051028">
    <property type="term" value="P:mRNA transport"/>
    <property type="evidence" value="ECO:0007669"/>
    <property type="project" value="UniProtKB-UniRule"/>
</dbReference>
<keyword evidence="4" id="KW-0813">Transport</keyword>
<evidence type="ECO:0000313" key="6">
    <source>
        <dbReference type="EMBL" id="KAK3306051.1"/>
    </source>
</evidence>
<name>A0AAJ0GTV6_9PEZI</name>
<dbReference type="AlphaFoldDB" id="A0AAJ0GTV6"/>
<dbReference type="InterPro" id="IPR018222">
    <property type="entry name" value="Nuclear_transport_factor_2_euk"/>
</dbReference>
<feature type="domain" description="NTF2" evidence="5">
    <location>
        <begin position="9"/>
        <end position="122"/>
    </location>
</feature>
<keyword evidence="4" id="KW-0653">Protein transport</keyword>
<dbReference type="SUPFAM" id="SSF54427">
    <property type="entry name" value="NTF2-like"/>
    <property type="match status" value="1"/>
</dbReference>
<sequence length="125" mass="13822">MAAADFKAMATNFVNYYYNTFDTDRKKLGNLYRENSMLISQDNETLGAASIAETLAGLPFQKVVHKFSVPDAQPTPNGGVIILVIGELFVDDSTEPLVFSQGFQLCQDPAGTWFISNDIFKLVVF</sequence>
<dbReference type="RefSeq" id="XP_062721831.1">
    <property type="nucleotide sequence ID" value="XM_062866294.1"/>
</dbReference>
<dbReference type="CDD" id="cd00780">
    <property type="entry name" value="NTF2"/>
    <property type="match status" value="1"/>
</dbReference>
<reference evidence="6" key="1">
    <citation type="journal article" date="2023" name="Mol. Phylogenet. Evol.">
        <title>Genome-scale phylogeny and comparative genomics of the fungal order Sordariales.</title>
        <authorList>
            <person name="Hensen N."/>
            <person name="Bonometti L."/>
            <person name="Westerberg I."/>
            <person name="Brannstrom I.O."/>
            <person name="Guillou S."/>
            <person name="Cros-Aarteil S."/>
            <person name="Calhoun S."/>
            <person name="Haridas S."/>
            <person name="Kuo A."/>
            <person name="Mondo S."/>
            <person name="Pangilinan J."/>
            <person name="Riley R."/>
            <person name="LaButti K."/>
            <person name="Andreopoulos B."/>
            <person name="Lipzen A."/>
            <person name="Chen C."/>
            <person name="Yan M."/>
            <person name="Daum C."/>
            <person name="Ng V."/>
            <person name="Clum A."/>
            <person name="Steindorff A."/>
            <person name="Ohm R.A."/>
            <person name="Martin F."/>
            <person name="Silar P."/>
            <person name="Natvig D.O."/>
            <person name="Lalanne C."/>
            <person name="Gautier V."/>
            <person name="Ament-Velasquez S.L."/>
            <person name="Kruys A."/>
            <person name="Hutchinson M.I."/>
            <person name="Powell A.J."/>
            <person name="Barry K."/>
            <person name="Miller A.N."/>
            <person name="Grigoriev I.V."/>
            <person name="Debuchy R."/>
            <person name="Gladieux P."/>
            <person name="Hiltunen Thoren M."/>
            <person name="Johannesson H."/>
        </authorList>
    </citation>
    <scope>NUCLEOTIDE SEQUENCE</scope>
    <source>
        <strain evidence="6">CBS 333.67</strain>
    </source>
</reference>
<dbReference type="InterPro" id="IPR045875">
    <property type="entry name" value="NTF2"/>
</dbReference>
<comment type="caution">
    <text evidence="6">The sequence shown here is derived from an EMBL/GenBank/DDBJ whole genome shotgun (WGS) entry which is preliminary data.</text>
</comment>
<dbReference type="FunFam" id="3.10.450.50:FF:000005">
    <property type="entry name" value="Nuclear transport factor 2"/>
    <property type="match status" value="1"/>
</dbReference>
<dbReference type="PROSITE" id="PS50177">
    <property type="entry name" value="NTF2_DOMAIN"/>
    <property type="match status" value="1"/>
</dbReference>
<dbReference type="Gene3D" id="3.10.450.50">
    <property type="match status" value="1"/>
</dbReference>
<evidence type="ECO:0000256" key="4">
    <source>
        <dbReference type="RuleBase" id="RU369002"/>
    </source>
</evidence>
<comment type="function">
    <text evidence="4">Has a role in nuclear-cytoplasmic transport of proteins and mRNAs.</text>
</comment>
<dbReference type="GO" id="GO:0005635">
    <property type="term" value="C:nuclear envelope"/>
    <property type="evidence" value="ECO:0007669"/>
    <property type="project" value="UniProtKB-ARBA"/>
</dbReference>